<dbReference type="Pfam" id="PF22936">
    <property type="entry name" value="Pol_BBD"/>
    <property type="match status" value="1"/>
</dbReference>
<proteinExistence type="predicted"/>
<evidence type="ECO:0000313" key="2">
    <source>
        <dbReference type="EMBL" id="KYP41537.1"/>
    </source>
</evidence>
<keyword evidence="3" id="KW-1185">Reference proteome</keyword>
<evidence type="ECO:0000259" key="1">
    <source>
        <dbReference type="Pfam" id="PF22936"/>
    </source>
</evidence>
<accession>A0A151RGD6</accession>
<dbReference type="Pfam" id="PF14223">
    <property type="entry name" value="Retrotran_gag_2"/>
    <property type="match status" value="1"/>
</dbReference>
<name>A0A151RGD6_CAJCA</name>
<dbReference type="AlphaFoldDB" id="A0A151RGD6"/>
<organism evidence="2 3">
    <name type="scientific">Cajanus cajan</name>
    <name type="common">Pigeon pea</name>
    <name type="synonym">Cajanus indicus</name>
    <dbReference type="NCBI Taxonomy" id="3821"/>
    <lineage>
        <taxon>Eukaryota</taxon>
        <taxon>Viridiplantae</taxon>
        <taxon>Streptophyta</taxon>
        <taxon>Embryophyta</taxon>
        <taxon>Tracheophyta</taxon>
        <taxon>Spermatophyta</taxon>
        <taxon>Magnoliopsida</taxon>
        <taxon>eudicotyledons</taxon>
        <taxon>Gunneridae</taxon>
        <taxon>Pentapetalae</taxon>
        <taxon>rosids</taxon>
        <taxon>fabids</taxon>
        <taxon>Fabales</taxon>
        <taxon>Fabaceae</taxon>
        <taxon>Papilionoideae</taxon>
        <taxon>50 kb inversion clade</taxon>
        <taxon>NPAAA clade</taxon>
        <taxon>indigoferoid/millettioid clade</taxon>
        <taxon>Phaseoleae</taxon>
        <taxon>Cajanus</taxon>
    </lineage>
</organism>
<feature type="non-terminal residue" evidence="2">
    <location>
        <position position="1"/>
    </location>
</feature>
<reference evidence="2" key="1">
    <citation type="journal article" date="2012" name="Nat. Biotechnol.">
        <title>Draft genome sequence of pigeonpea (Cajanus cajan), an orphan legume crop of resource-poor farmers.</title>
        <authorList>
            <person name="Varshney R.K."/>
            <person name="Chen W."/>
            <person name="Li Y."/>
            <person name="Bharti A.K."/>
            <person name="Saxena R.K."/>
            <person name="Schlueter J.A."/>
            <person name="Donoghue M.T."/>
            <person name="Azam S."/>
            <person name="Fan G."/>
            <person name="Whaley A.M."/>
            <person name="Farmer A.D."/>
            <person name="Sheridan J."/>
            <person name="Iwata A."/>
            <person name="Tuteja R."/>
            <person name="Penmetsa R.V."/>
            <person name="Wu W."/>
            <person name="Upadhyaya H.D."/>
            <person name="Yang S.P."/>
            <person name="Shah T."/>
            <person name="Saxena K.B."/>
            <person name="Michael T."/>
            <person name="McCombie W.R."/>
            <person name="Yang B."/>
            <person name="Zhang G."/>
            <person name="Yang H."/>
            <person name="Wang J."/>
            <person name="Spillane C."/>
            <person name="Cook D.R."/>
            <person name="May G.D."/>
            <person name="Xu X."/>
            <person name="Jackson S.A."/>
        </authorList>
    </citation>
    <scope>NUCLEOTIDE SEQUENCE [LARGE SCALE GENOMIC DNA]</scope>
</reference>
<sequence length="255" mass="29552">QGLDQALEDEKPNSINKREWSQILSLTLEIKCNVLKETTSKALWEKLGRKYASKSLTNHLHLKMELYQLKMEMGENLHDHINYFNQLVCQLLNITEHSEQGRNNLRRQDVHRGRSNFQSHLERDMSNVKCYYYGKKDVYLATTEKIAKLKWVMDFTTLKHICRDQTMFHTLQTNGEFGQFKLGNGGKMDVKGIGIVRMKLHNGVVQTFENVRYVPSTVKSNETILGKVLTMTNIIHIVITNLCSSVSDIYKNSQN</sequence>
<protein>
    <submittedName>
        <fullName evidence="2">Retrovirus-related Pol polyprotein from transposon TNT 1-94</fullName>
    </submittedName>
</protein>
<dbReference type="InterPro" id="IPR054722">
    <property type="entry name" value="PolX-like_BBD"/>
</dbReference>
<dbReference type="Proteomes" id="UP000075243">
    <property type="component" value="Unassembled WGS sequence"/>
</dbReference>
<gene>
    <name evidence="2" type="ORF">KK1_037094</name>
</gene>
<dbReference type="EMBL" id="KQ483767">
    <property type="protein sequence ID" value="KYP41537.1"/>
    <property type="molecule type" value="Genomic_DNA"/>
</dbReference>
<dbReference type="Gramene" id="C.cajan_38446.t">
    <property type="protein sequence ID" value="C.cajan_38446.t"/>
    <property type="gene ID" value="C.cajan_38446"/>
</dbReference>
<feature type="domain" description="Retrovirus-related Pol polyprotein from transposon TNT 1-94-like beta-barrel" evidence="1">
    <location>
        <begin position="151"/>
        <end position="217"/>
    </location>
</feature>
<evidence type="ECO:0000313" key="3">
    <source>
        <dbReference type="Proteomes" id="UP000075243"/>
    </source>
</evidence>